<evidence type="ECO:0000256" key="5">
    <source>
        <dbReference type="SAM" id="Phobius"/>
    </source>
</evidence>
<evidence type="ECO:0000256" key="3">
    <source>
        <dbReference type="ARBA" id="ARBA00023237"/>
    </source>
</evidence>
<dbReference type="Gene3D" id="3.55.50.30">
    <property type="match status" value="2"/>
</dbReference>
<keyword evidence="5" id="KW-0812">Transmembrane</keyword>
<dbReference type="GO" id="GO:0019867">
    <property type="term" value="C:outer membrane"/>
    <property type="evidence" value="ECO:0007669"/>
    <property type="project" value="InterPro"/>
</dbReference>
<accession>A0A7I9VM18</accession>
<evidence type="ECO:0000256" key="4">
    <source>
        <dbReference type="SAM" id="MobiDB-lite"/>
    </source>
</evidence>
<evidence type="ECO:0000313" key="8">
    <source>
        <dbReference type="Proteomes" id="UP000503640"/>
    </source>
</evidence>
<feature type="transmembrane region" description="Helical" evidence="5">
    <location>
        <begin position="398"/>
        <end position="421"/>
    </location>
</feature>
<dbReference type="Pfam" id="PF07660">
    <property type="entry name" value="STN"/>
    <property type="match status" value="1"/>
</dbReference>
<protein>
    <recommendedName>
        <fullName evidence="6">Secretin/TonB short N-terminal domain-containing protein</fullName>
    </recommendedName>
</protein>
<feature type="region of interest" description="Disordered" evidence="4">
    <location>
        <begin position="231"/>
        <end position="284"/>
    </location>
</feature>
<feature type="region of interest" description="Disordered" evidence="4">
    <location>
        <begin position="551"/>
        <end position="579"/>
    </location>
</feature>
<dbReference type="PANTHER" id="PTHR30604">
    <property type="entry name" value="PROTEIN TRANSPORT PROTEIN HOFQ"/>
    <property type="match status" value="1"/>
</dbReference>
<feature type="transmembrane region" description="Helical" evidence="5">
    <location>
        <begin position="502"/>
        <end position="520"/>
    </location>
</feature>
<feature type="compositionally biased region" description="Low complexity" evidence="4">
    <location>
        <begin position="28"/>
        <end position="37"/>
    </location>
</feature>
<keyword evidence="1" id="KW-0813">Transport</keyword>
<dbReference type="RefSeq" id="WP_176064938.1">
    <property type="nucleotide sequence ID" value="NZ_BJTG01000004.1"/>
</dbReference>
<proteinExistence type="predicted"/>
<evidence type="ECO:0000256" key="2">
    <source>
        <dbReference type="ARBA" id="ARBA00023136"/>
    </source>
</evidence>
<dbReference type="Proteomes" id="UP000503640">
    <property type="component" value="Unassembled WGS sequence"/>
</dbReference>
<gene>
    <name evidence="7" type="ORF">AMYX_21820</name>
</gene>
<organism evidence="7 8">
    <name type="scientific">Anaeromyxobacter diazotrophicus</name>
    <dbReference type="NCBI Taxonomy" id="2590199"/>
    <lineage>
        <taxon>Bacteria</taxon>
        <taxon>Pseudomonadati</taxon>
        <taxon>Myxococcota</taxon>
        <taxon>Myxococcia</taxon>
        <taxon>Myxococcales</taxon>
        <taxon>Cystobacterineae</taxon>
        <taxon>Anaeromyxobacteraceae</taxon>
        <taxon>Anaeromyxobacter</taxon>
    </lineage>
</organism>
<dbReference type="InterPro" id="IPR011662">
    <property type="entry name" value="Secretin/TonB_short_N"/>
</dbReference>
<feature type="transmembrane region" description="Helical" evidence="5">
    <location>
        <begin position="526"/>
        <end position="544"/>
    </location>
</feature>
<dbReference type="PANTHER" id="PTHR30604:SF1">
    <property type="entry name" value="DNA UTILIZATION PROTEIN HOFQ"/>
    <property type="match status" value="1"/>
</dbReference>
<reference evidence="8" key="1">
    <citation type="journal article" date="2020" name="Appl. Environ. Microbiol.">
        <title>Diazotrophic Anaeromyxobacter Isolates from Soils.</title>
        <authorList>
            <person name="Masuda Y."/>
            <person name="Yamanaka H."/>
            <person name="Xu Z.X."/>
            <person name="Shiratori Y."/>
            <person name="Aono T."/>
            <person name="Amachi S."/>
            <person name="Senoo K."/>
            <person name="Itoh H."/>
        </authorList>
    </citation>
    <scope>NUCLEOTIDE SEQUENCE [LARGE SCALE GENOMIC DNA]</scope>
    <source>
        <strain evidence="8">R267</strain>
    </source>
</reference>
<keyword evidence="2 5" id="KW-0472">Membrane</keyword>
<dbReference type="EMBL" id="BJTG01000004">
    <property type="protein sequence ID" value="GEJ57441.1"/>
    <property type="molecule type" value="Genomic_DNA"/>
</dbReference>
<keyword evidence="5" id="KW-1133">Transmembrane helix</keyword>
<keyword evidence="3" id="KW-0998">Cell outer membrane</keyword>
<feature type="compositionally biased region" description="Pro residues" evidence="4">
    <location>
        <begin position="13"/>
        <end position="27"/>
    </location>
</feature>
<keyword evidence="8" id="KW-1185">Reference proteome</keyword>
<feature type="domain" description="Secretin/TonB short N-terminal" evidence="6">
    <location>
        <begin position="72"/>
        <end position="122"/>
    </location>
</feature>
<feature type="transmembrane region" description="Helical" evidence="5">
    <location>
        <begin position="468"/>
        <end position="490"/>
    </location>
</feature>
<sequence>MLLPTLLALLLAAPPPPRPPAPPPAPREAPAQAGARRLGAWPAHPSGKTVTLEDESVTLDDALAKIAEAAGWSLVAHTGSLGERELRLTLRRVPVEEALDAVLEGTPLAATRRGEVVTVAPGRAGPADVPVLSGFEKPTGKRFTGDFAEAPVGEALTKVADAGGLSLVLPPGLRGAVNGHFREAPVEDALRALLAQAGLTARREGGILTVARQSGPSLVIQGGKRGFTFHYDTDEADPGADAQRSLRDAQRAERDARREAKRAQREARRAAGKGGNAQVTRGDKVVGAGERAGQVVVLTGNVRLDEGASAEQVVAVLGSVELAPGASVDGEVVAVGGDIHVSPGARIAGEAVSVGGRIVIDPSGAVEGEQVSLDVPGLGGALALLGARTPGFGPRTPLLGLAHALVQFAVFFGLGLLLLVVFPRRVEALTGSVSQAPLKAVLTGILGTLALPVVALLLVATIVGIPLVAVLVLGVLVAAVMGYTALALHLGRLVPFHFERGAPILQLAIGTAVLVAIGQLPVLGALAWLAAWLLVFGIVLRTRFGRPPTAAPPPVYGTTAPPPPSPPPAPPPATGTEGR</sequence>
<comment type="caution">
    <text evidence="7">The sequence shown here is derived from an EMBL/GenBank/DDBJ whole genome shotgun (WGS) entry which is preliminary data.</text>
</comment>
<dbReference type="InterPro" id="IPR051808">
    <property type="entry name" value="Type_IV_pilus_biogenesis"/>
</dbReference>
<feature type="compositionally biased region" description="Pro residues" evidence="4">
    <location>
        <begin position="551"/>
        <end position="573"/>
    </location>
</feature>
<evidence type="ECO:0000256" key="1">
    <source>
        <dbReference type="ARBA" id="ARBA00022448"/>
    </source>
</evidence>
<feature type="region of interest" description="Disordered" evidence="4">
    <location>
        <begin position="12"/>
        <end position="49"/>
    </location>
</feature>
<dbReference type="AlphaFoldDB" id="A0A7I9VM18"/>
<dbReference type="SMART" id="SM00965">
    <property type="entry name" value="STN"/>
    <property type="match status" value="2"/>
</dbReference>
<evidence type="ECO:0000313" key="7">
    <source>
        <dbReference type="EMBL" id="GEJ57441.1"/>
    </source>
</evidence>
<feature type="transmembrane region" description="Helical" evidence="5">
    <location>
        <begin position="441"/>
        <end position="462"/>
    </location>
</feature>
<feature type="compositionally biased region" description="Basic and acidic residues" evidence="4">
    <location>
        <begin position="244"/>
        <end position="269"/>
    </location>
</feature>
<evidence type="ECO:0000259" key="6">
    <source>
        <dbReference type="SMART" id="SM00965"/>
    </source>
</evidence>
<feature type="domain" description="Secretin/TonB short N-terminal" evidence="6">
    <location>
        <begin position="165"/>
        <end position="213"/>
    </location>
</feature>
<name>A0A7I9VM18_9BACT</name>